<keyword evidence="2" id="KW-1185">Reference proteome</keyword>
<evidence type="ECO:0000313" key="2">
    <source>
        <dbReference type="Proteomes" id="UP001567538"/>
    </source>
</evidence>
<evidence type="ECO:0000313" key="1">
    <source>
        <dbReference type="EMBL" id="KAL1552782.1"/>
    </source>
</evidence>
<sequence>MCGVNLLKGIDEDQWRFHTSTRVVPKARKSHFPFITLPPTNCCLKFLVVGQLRLEASDLYIREIGERVYIHSV</sequence>
<protein>
    <submittedName>
        <fullName evidence="1">Uncharacterized protein</fullName>
    </submittedName>
</protein>
<accession>A0ABD1H961</accession>
<dbReference type="AlphaFoldDB" id="A0ABD1H961"/>
<gene>
    <name evidence="1" type="ORF">AAHA92_13543</name>
</gene>
<organism evidence="1 2">
    <name type="scientific">Salvia divinorum</name>
    <name type="common">Maria pastora</name>
    <name type="synonym">Diviner's sage</name>
    <dbReference type="NCBI Taxonomy" id="28513"/>
    <lineage>
        <taxon>Eukaryota</taxon>
        <taxon>Viridiplantae</taxon>
        <taxon>Streptophyta</taxon>
        <taxon>Embryophyta</taxon>
        <taxon>Tracheophyta</taxon>
        <taxon>Spermatophyta</taxon>
        <taxon>Magnoliopsida</taxon>
        <taxon>eudicotyledons</taxon>
        <taxon>Gunneridae</taxon>
        <taxon>Pentapetalae</taxon>
        <taxon>asterids</taxon>
        <taxon>lamiids</taxon>
        <taxon>Lamiales</taxon>
        <taxon>Lamiaceae</taxon>
        <taxon>Nepetoideae</taxon>
        <taxon>Mentheae</taxon>
        <taxon>Salviinae</taxon>
        <taxon>Salvia</taxon>
        <taxon>Salvia subgen. Calosphace</taxon>
    </lineage>
</organism>
<name>A0ABD1H961_SALDI</name>
<reference evidence="1 2" key="1">
    <citation type="submission" date="2024-06" db="EMBL/GenBank/DDBJ databases">
        <title>A chromosome level genome sequence of Diviner's sage (Salvia divinorum).</title>
        <authorList>
            <person name="Ford S.A."/>
            <person name="Ro D.-K."/>
            <person name="Ness R.W."/>
            <person name="Phillips M.A."/>
        </authorList>
    </citation>
    <scope>NUCLEOTIDE SEQUENCE [LARGE SCALE GENOMIC DNA]</scope>
    <source>
        <strain evidence="1">SAF-2024a</strain>
        <tissue evidence="1">Leaf</tissue>
    </source>
</reference>
<proteinExistence type="predicted"/>
<comment type="caution">
    <text evidence="1">The sequence shown here is derived from an EMBL/GenBank/DDBJ whole genome shotgun (WGS) entry which is preliminary data.</text>
</comment>
<dbReference type="Proteomes" id="UP001567538">
    <property type="component" value="Unassembled WGS sequence"/>
</dbReference>
<dbReference type="EMBL" id="JBEAFC010000006">
    <property type="protein sequence ID" value="KAL1552782.1"/>
    <property type="molecule type" value="Genomic_DNA"/>
</dbReference>